<accession>A0ABR3ZLE3</accession>
<dbReference type="Pfam" id="PF25484">
    <property type="entry name" value="DUF7907"/>
    <property type="match status" value="1"/>
</dbReference>
<feature type="domain" description="DUF7907" evidence="3">
    <location>
        <begin position="43"/>
        <end position="206"/>
    </location>
</feature>
<name>A0ABR3ZLE3_9PEZI</name>
<keyword evidence="5" id="KW-1185">Reference proteome</keyword>
<protein>
    <recommendedName>
        <fullName evidence="3">DUF7907 domain-containing protein</fullName>
    </recommendedName>
</protein>
<organism evidence="4 5">
    <name type="scientific">Sporothrix stenoceras</name>
    <dbReference type="NCBI Taxonomy" id="5173"/>
    <lineage>
        <taxon>Eukaryota</taxon>
        <taxon>Fungi</taxon>
        <taxon>Dikarya</taxon>
        <taxon>Ascomycota</taxon>
        <taxon>Pezizomycotina</taxon>
        <taxon>Sordariomycetes</taxon>
        <taxon>Sordariomycetidae</taxon>
        <taxon>Ophiostomatales</taxon>
        <taxon>Ophiostomataceae</taxon>
        <taxon>Sporothrix</taxon>
    </lineage>
</organism>
<keyword evidence="2" id="KW-0732">Signal</keyword>
<dbReference type="EMBL" id="JAWCUI010000007">
    <property type="protein sequence ID" value="KAL1901525.1"/>
    <property type="molecule type" value="Genomic_DNA"/>
</dbReference>
<evidence type="ECO:0000256" key="2">
    <source>
        <dbReference type="SAM" id="SignalP"/>
    </source>
</evidence>
<feature type="region of interest" description="Disordered" evidence="1">
    <location>
        <begin position="20"/>
        <end position="44"/>
    </location>
</feature>
<feature type="chain" id="PRO_5046145821" description="DUF7907 domain-containing protein" evidence="2">
    <location>
        <begin position="19"/>
        <end position="207"/>
    </location>
</feature>
<gene>
    <name evidence="4" type="ORF">Sste5346_001932</name>
</gene>
<evidence type="ECO:0000313" key="4">
    <source>
        <dbReference type="EMBL" id="KAL1901525.1"/>
    </source>
</evidence>
<comment type="caution">
    <text evidence="4">The sequence shown here is derived from an EMBL/GenBank/DDBJ whole genome shotgun (WGS) entry which is preliminary data.</text>
</comment>
<feature type="signal peptide" evidence="2">
    <location>
        <begin position="1"/>
        <end position="18"/>
    </location>
</feature>
<sequence>MRFSSSLAVAALATLASARMTPRASRNDGANARSAHPDHENDKPFILQTRVKEGDYPGHNGLYVYAYHTGAGLNDAMLDPQESVGNNGTAFTSDISDRFFVVLYDLAGSPYELEPATGTTPYPDLLPVRINVDGAPPSSSNAFYFAYNTLRWTNNINTMSGFGGWLACKSEHGSLENLSVPGVQLFYRSTPGPTPEDCSDVDLVPIY</sequence>
<evidence type="ECO:0000313" key="5">
    <source>
        <dbReference type="Proteomes" id="UP001583186"/>
    </source>
</evidence>
<dbReference type="Proteomes" id="UP001583186">
    <property type="component" value="Unassembled WGS sequence"/>
</dbReference>
<proteinExistence type="predicted"/>
<evidence type="ECO:0000259" key="3">
    <source>
        <dbReference type="Pfam" id="PF25484"/>
    </source>
</evidence>
<dbReference type="InterPro" id="IPR057229">
    <property type="entry name" value="DUF7907"/>
</dbReference>
<evidence type="ECO:0000256" key="1">
    <source>
        <dbReference type="SAM" id="MobiDB-lite"/>
    </source>
</evidence>
<reference evidence="4 5" key="1">
    <citation type="journal article" date="2024" name="IMA Fungus">
        <title>IMA Genome - F19 : A genome assembly and annotation guide to empower mycologists, including annotated draft genome sequences of Ceratocystis pirilliformis, Diaporthe australafricana, Fusarium ophioides, Paecilomyces lecythidis, and Sporothrix stenoceras.</title>
        <authorList>
            <person name="Aylward J."/>
            <person name="Wilson A.M."/>
            <person name="Visagie C.M."/>
            <person name="Spraker J."/>
            <person name="Barnes I."/>
            <person name="Buitendag C."/>
            <person name="Ceriani C."/>
            <person name="Del Mar Angel L."/>
            <person name="du Plessis D."/>
            <person name="Fuchs T."/>
            <person name="Gasser K."/>
            <person name="Kramer D."/>
            <person name="Li W."/>
            <person name="Munsamy K."/>
            <person name="Piso A."/>
            <person name="Price J.L."/>
            <person name="Sonnekus B."/>
            <person name="Thomas C."/>
            <person name="van der Nest A."/>
            <person name="van Dijk A."/>
            <person name="van Heerden A."/>
            <person name="van Vuuren N."/>
            <person name="Yilmaz N."/>
            <person name="Duong T.A."/>
            <person name="van der Merwe N.A."/>
            <person name="Wingfield M.J."/>
            <person name="Wingfield B.D."/>
        </authorList>
    </citation>
    <scope>NUCLEOTIDE SEQUENCE [LARGE SCALE GENOMIC DNA]</scope>
    <source>
        <strain evidence="4 5">CMW 5346</strain>
    </source>
</reference>